<evidence type="ECO:0000313" key="3">
    <source>
        <dbReference type="Proteomes" id="UP001151760"/>
    </source>
</evidence>
<evidence type="ECO:0000313" key="2">
    <source>
        <dbReference type="EMBL" id="GJT73814.1"/>
    </source>
</evidence>
<feature type="non-terminal residue" evidence="2">
    <location>
        <position position="785"/>
    </location>
</feature>
<dbReference type="EMBL" id="BQNB010018386">
    <property type="protein sequence ID" value="GJT73814.1"/>
    <property type="molecule type" value="Genomic_DNA"/>
</dbReference>
<dbReference type="InterPro" id="IPR036875">
    <property type="entry name" value="Znf_CCHC_sf"/>
</dbReference>
<comment type="caution">
    <text evidence="2">The sequence shown here is derived from an EMBL/GenBank/DDBJ whole genome shotgun (WGS) entry which is preliminary data.</text>
</comment>
<reference evidence="2" key="2">
    <citation type="submission" date="2022-01" db="EMBL/GenBank/DDBJ databases">
        <authorList>
            <person name="Yamashiro T."/>
            <person name="Shiraishi A."/>
            <person name="Satake H."/>
            <person name="Nakayama K."/>
        </authorList>
    </citation>
    <scope>NUCLEOTIDE SEQUENCE</scope>
</reference>
<keyword evidence="1" id="KW-0175">Coiled coil</keyword>
<dbReference type="SUPFAM" id="SSF57756">
    <property type="entry name" value="Retrovirus zinc finger-like domains"/>
    <property type="match status" value="1"/>
</dbReference>
<dbReference type="Gene3D" id="4.10.60.10">
    <property type="entry name" value="Zinc finger, CCHC-type"/>
    <property type="match status" value="1"/>
</dbReference>
<reference evidence="2" key="1">
    <citation type="journal article" date="2022" name="Int. J. Mol. Sci.">
        <title>Draft Genome of Tanacetum Coccineum: Genomic Comparison of Closely Related Tanacetum-Family Plants.</title>
        <authorList>
            <person name="Yamashiro T."/>
            <person name="Shiraishi A."/>
            <person name="Nakayama K."/>
            <person name="Satake H."/>
        </authorList>
    </citation>
    <scope>NUCLEOTIDE SEQUENCE</scope>
</reference>
<keyword evidence="3" id="KW-1185">Reference proteome</keyword>
<evidence type="ECO:0000256" key="1">
    <source>
        <dbReference type="SAM" id="Coils"/>
    </source>
</evidence>
<sequence>MTTLVEHMIVAGAENRPPMLDKTMYNSWQSRMLLYIKGKKNGRMMLESIENGPLVYPTIEKNGAIRPKKFAELTKQEKLQDDCDVQATNIILQGLLPDVYSLVNHCQFDKFTSVKDETLYEYYWRFAQLINDMHTIGMTMQQVQHECCAKDIQILLHWLLTIKLSQILLSLAVPVFLPRDDPIACLNKAMAFMLTVVASRFPSTKNQLRTSSNPRNQATIQDGRVTVQQVQGRQRQSFAGMGTKGNATSLGENNAAGQARVIKCYNCQGEGNMARQCTKPKRPRNSAWFKEKMLLVQAQESSLVLDEEHLAFLLDSGIPDGQAIQITIPQNAAFQTDDLDAYDFDCDDISSAKAVLMANLSSYDSDVLFEVPQHDSYQNDDMINQSVQKMQNFEQSFIDYVLDNKITSDSNIISYEQYLKQTQNAIFQDTNSSAQQDSMIISMFEQMSKQMSNQITHWDKVNQETKNVNESLTAEFERYKERVKTFEQSFNGYLGSREKLIDSYMVDMIQNRNALKQEIDSLNQTISKQVKEKESLLQTFTVFKKKAQRIKPTLYDEIMISKKHDVITVVDEKGTLILEKESRSKILAKQNDLILKEHKINISPINNNELNKLAEDFGKRFVPQMQMSIKQALWLPLSNPESKQLNVTQTPTEIGVPKELPKVFKEEVIPFINSLRASFKDFENGLHSELNEVKTVFNQMEAVVDQCSVDKKYFDIQKKELSLENDRLLDHIICQDVMNIVMHTDSLPVNVIMTRSVFGKKLKNQEALISLIDEGIAISGGFTLT</sequence>
<gene>
    <name evidence="2" type="ORF">Tco_1033100</name>
</gene>
<accession>A0ABQ5GEH8</accession>
<feature type="coiled-coil region" evidence="1">
    <location>
        <begin position="462"/>
        <end position="539"/>
    </location>
</feature>
<name>A0ABQ5GEH8_9ASTR</name>
<organism evidence="2 3">
    <name type="scientific">Tanacetum coccineum</name>
    <dbReference type="NCBI Taxonomy" id="301880"/>
    <lineage>
        <taxon>Eukaryota</taxon>
        <taxon>Viridiplantae</taxon>
        <taxon>Streptophyta</taxon>
        <taxon>Embryophyta</taxon>
        <taxon>Tracheophyta</taxon>
        <taxon>Spermatophyta</taxon>
        <taxon>Magnoliopsida</taxon>
        <taxon>eudicotyledons</taxon>
        <taxon>Gunneridae</taxon>
        <taxon>Pentapetalae</taxon>
        <taxon>asterids</taxon>
        <taxon>campanulids</taxon>
        <taxon>Asterales</taxon>
        <taxon>Asteraceae</taxon>
        <taxon>Asteroideae</taxon>
        <taxon>Anthemideae</taxon>
        <taxon>Anthemidinae</taxon>
        <taxon>Tanacetum</taxon>
    </lineage>
</organism>
<proteinExistence type="predicted"/>
<protein>
    <submittedName>
        <fullName evidence="2">Retrovirus-related pol polyprotein from transposon TNT 1-94</fullName>
    </submittedName>
</protein>
<dbReference type="Proteomes" id="UP001151760">
    <property type="component" value="Unassembled WGS sequence"/>
</dbReference>